<dbReference type="EMBL" id="MK554696">
    <property type="protein sequence ID" value="QBJ04073.1"/>
    <property type="molecule type" value="Genomic_DNA"/>
</dbReference>
<dbReference type="GeneID" id="65071843"/>
<evidence type="ECO:0000313" key="2">
    <source>
        <dbReference type="Proteomes" id="UP000292160"/>
    </source>
</evidence>
<dbReference type="RefSeq" id="YP_010082835.1">
    <property type="nucleotide sequence ID" value="NC_055035.1"/>
</dbReference>
<accession>A0A481W6D9</accession>
<evidence type="ECO:0000313" key="1">
    <source>
        <dbReference type="EMBL" id="QBJ04073.1"/>
    </source>
</evidence>
<keyword evidence="2" id="KW-1185">Reference proteome</keyword>
<evidence type="ECO:0008006" key="3">
    <source>
        <dbReference type="Google" id="ProtNLM"/>
    </source>
</evidence>
<proteinExistence type="predicted"/>
<dbReference type="KEGG" id="vg:65071843"/>
<organism evidence="1 2">
    <name type="scientific">Fusobacterium phage Fnu1</name>
    <dbReference type="NCBI Taxonomy" id="2530024"/>
    <lineage>
        <taxon>Viruses</taxon>
        <taxon>Duplodnaviria</taxon>
        <taxon>Heunggongvirae</taxon>
        <taxon>Uroviricota</taxon>
        <taxon>Caudoviricetes</taxon>
        <taxon>Latrobevirus</taxon>
        <taxon>Latrobevirus FNU1</taxon>
    </lineage>
</organism>
<reference evidence="1 2" key="1">
    <citation type="submission" date="2019-02" db="EMBL/GenBank/DDBJ databases">
        <title>Genomic, morphological and functional characterisation of novel bacteriophage Fnu1 capable of disrupt Fusobacterium nucleatum biofilm.</title>
        <authorList>
            <person name="Kabwe M."/>
            <person name="Brown T.L."/>
            <person name="Dashper S."/>
            <person name="Speirs L."/>
            <person name="Ku H."/>
            <person name="Petrovski S."/>
            <person name="Chan H.T."/>
            <person name="Lock P."/>
            <person name="Tucci J."/>
        </authorList>
    </citation>
    <scope>NUCLEOTIDE SEQUENCE [LARGE SCALE GENOMIC DNA]</scope>
</reference>
<sequence>MLNKWKVYLDLNRFFVSDSQFNNINSYVQDSINISKSLNKYVSDTIVNIENIGGDNKITPMEKQSLKKEVEVLKANHSVLKNKADVFPELATKMTTVENLKQKVIDFTTPLLTDMNITSSVVSNEFRKVFVNYYEKYNDLLTEIIQKSSDKAKDEAIKDVKTRIDNIKKLVDETIGQQTDGKIQSWYQPNDPAINWTTEQGKKAHTGDIWYKSDDTTMWRWNGTRWNTLQASSEDNIARQIAQKKATIWVNTPNTPYNRGDFWVRNQELYISVSARTVGELFHSEDWILATKYTDDTIANETKNKVDSGAITLNGRTVVNGDFKVRGQNVEINGQTTITGLLNLFGGQGLIVYNGTTEQTSNRRIVIQNGVIYVQARSN</sequence>
<name>A0A481W6D9_9CAUD</name>
<dbReference type="Proteomes" id="UP000292160">
    <property type="component" value="Segment"/>
</dbReference>
<protein>
    <recommendedName>
        <fullName evidence="3">Tail fiber protein</fullName>
    </recommendedName>
</protein>